<organism evidence="1 2">
    <name type="scientific">Exophiala dermatitidis (strain ATCC 34100 / CBS 525.76 / NIH/UT8656)</name>
    <name type="common">Black yeast</name>
    <name type="synonym">Wangiella dermatitidis</name>
    <dbReference type="NCBI Taxonomy" id="858893"/>
    <lineage>
        <taxon>Eukaryota</taxon>
        <taxon>Fungi</taxon>
        <taxon>Dikarya</taxon>
        <taxon>Ascomycota</taxon>
        <taxon>Pezizomycotina</taxon>
        <taxon>Eurotiomycetes</taxon>
        <taxon>Chaetothyriomycetidae</taxon>
        <taxon>Chaetothyriales</taxon>
        <taxon>Herpotrichiellaceae</taxon>
        <taxon>Exophiala</taxon>
    </lineage>
</organism>
<dbReference type="HOGENOM" id="CLU_1219472_0_0_1"/>
<evidence type="ECO:0000313" key="2">
    <source>
        <dbReference type="Proteomes" id="UP000007304"/>
    </source>
</evidence>
<evidence type="ECO:0000313" key="1">
    <source>
        <dbReference type="EMBL" id="EHY54430.1"/>
    </source>
</evidence>
<reference evidence="1" key="1">
    <citation type="submission" date="2011-07" db="EMBL/GenBank/DDBJ databases">
        <title>The Genome Sequence of Exophiala (Wangiella) dermatitidis NIH/UT8656.</title>
        <authorList>
            <consortium name="The Broad Institute Genome Sequencing Platform"/>
            <person name="Cuomo C."/>
            <person name="Wang Z."/>
            <person name="Hunicke-Smith S."/>
            <person name="Szanislo P.J."/>
            <person name="Earl A."/>
            <person name="Young S.K."/>
            <person name="Zeng Q."/>
            <person name="Gargeya S."/>
            <person name="Fitzgerald M."/>
            <person name="Haas B."/>
            <person name="Abouelleil A."/>
            <person name="Alvarado L."/>
            <person name="Arachchi H.M."/>
            <person name="Berlin A."/>
            <person name="Brown A."/>
            <person name="Chapman S.B."/>
            <person name="Chen Z."/>
            <person name="Dunbar C."/>
            <person name="Freedman E."/>
            <person name="Gearin G."/>
            <person name="Gellesch M."/>
            <person name="Goldberg J."/>
            <person name="Griggs A."/>
            <person name="Gujja S."/>
            <person name="Heiman D."/>
            <person name="Howarth C."/>
            <person name="Larson L."/>
            <person name="Lui A."/>
            <person name="MacDonald P.J.P."/>
            <person name="Montmayeur A."/>
            <person name="Murphy C."/>
            <person name="Neiman D."/>
            <person name="Pearson M."/>
            <person name="Priest M."/>
            <person name="Roberts A."/>
            <person name="Saif S."/>
            <person name="Shea T."/>
            <person name="Shenoy N."/>
            <person name="Sisk P."/>
            <person name="Stolte C."/>
            <person name="Sykes S."/>
            <person name="Wortman J."/>
            <person name="Nusbaum C."/>
            <person name="Birren B."/>
        </authorList>
    </citation>
    <scope>NUCLEOTIDE SEQUENCE</scope>
    <source>
        <strain evidence="1">NIH/UT8656</strain>
    </source>
</reference>
<keyword evidence="2" id="KW-1185">Reference proteome</keyword>
<accession>H6BPH1</accession>
<dbReference type="Proteomes" id="UP000007304">
    <property type="component" value="Unassembled WGS sequence"/>
</dbReference>
<dbReference type="RefSeq" id="XP_009154891.1">
    <property type="nucleotide sequence ID" value="XM_009156643.1"/>
</dbReference>
<dbReference type="VEuPathDB" id="FungiDB:HMPREF1120_02599"/>
<dbReference type="STRING" id="858893.H6BPH1"/>
<dbReference type="AlphaFoldDB" id="H6BPH1"/>
<gene>
    <name evidence="1" type="ORF">HMPREF1120_02599</name>
</gene>
<dbReference type="GeneID" id="20307238"/>
<name>H6BPH1_EXODN</name>
<dbReference type="eggNOG" id="ENOG502RR1S">
    <property type="taxonomic scope" value="Eukaryota"/>
</dbReference>
<dbReference type="EMBL" id="JH226131">
    <property type="protein sequence ID" value="EHY54430.1"/>
    <property type="molecule type" value="Genomic_DNA"/>
</dbReference>
<proteinExistence type="predicted"/>
<dbReference type="InParanoid" id="H6BPH1"/>
<sequence length="245" mass="27348">MLVIDETVAAVRCGAPFAHQRPEYKVVGKPDLVFFGQGLCANGIAINFHGPYLERLNIRSFKKKRQAIHDWQAVVTQALHLPSLIEALGVLEMAMPGHWVDRSIISGRHLRKVVRTRVESLGLDEDDGGQPLLGGLESFIFVRKDIAATFLVMGASNAGPWVRWVRWMPRLDRQLTSISVLESIMSPMGGKLRRCISQRLEKEGLTPQWCFYCGNKAGHHSSPHWCRSCCIDVTFATRPSALSSS</sequence>
<protein>
    <submittedName>
        <fullName evidence="1">Uncharacterized protein</fullName>
    </submittedName>
</protein>